<organism evidence="2 3">
    <name type="scientific">Pyrenophora tritici-repentis</name>
    <dbReference type="NCBI Taxonomy" id="45151"/>
    <lineage>
        <taxon>Eukaryota</taxon>
        <taxon>Fungi</taxon>
        <taxon>Dikarya</taxon>
        <taxon>Ascomycota</taxon>
        <taxon>Pezizomycotina</taxon>
        <taxon>Dothideomycetes</taxon>
        <taxon>Pleosporomycetidae</taxon>
        <taxon>Pleosporales</taxon>
        <taxon>Pleosporineae</taxon>
        <taxon>Pleosporaceae</taxon>
        <taxon>Pyrenophora</taxon>
    </lineage>
</organism>
<gene>
    <name evidence="2" type="ORF">PtrM4_073360</name>
</gene>
<dbReference type="AlphaFoldDB" id="A0A5M9LCR9"/>
<comment type="caution">
    <text evidence="2">The sequence shown here is derived from an EMBL/GenBank/DDBJ whole genome shotgun (WGS) entry which is preliminary data.</text>
</comment>
<evidence type="ECO:0000313" key="2">
    <source>
        <dbReference type="EMBL" id="KAF7575712.1"/>
    </source>
</evidence>
<evidence type="ECO:0000256" key="1">
    <source>
        <dbReference type="SAM" id="MobiDB-lite"/>
    </source>
</evidence>
<reference evidence="2" key="1">
    <citation type="journal article" date="2018" name="BMC Genomics">
        <title>Comparative genomics of the wheat fungal pathogen Pyrenophora tritici-repentis reveals chromosomal variations and genome plasticity.</title>
        <authorList>
            <person name="Moolhuijzen P."/>
            <person name="See P.T."/>
            <person name="Hane J.K."/>
            <person name="Shi G."/>
            <person name="Liu Z."/>
            <person name="Oliver R.P."/>
            <person name="Moffat C.S."/>
        </authorList>
    </citation>
    <scope>NUCLEOTIDE SEQUENCE [LARGE SCALE GENOMIC DNA]</scope>
    <source>
        <strain evidence="2">M4</strain>
    </source>
</reference>
<feature type="region of interest" description="Disordered" evidence="1">
    <location>
        <begin position="170"/>
        <end position="190"/>
    </location>
</feature>
<dbReference type="EMBL" id="NQIK02000002">
    <property type="protein sequence ID" value="KAF7575712.1"/>
    <property type="molecule type" value="Genomic_DNA"/>
</dbReference>
<feature type="compositionally biased region" description="Polar residues" evidence="1">
    <location>
        <begin position="1"/>
        <end position="23"/>
    </location>
</feature>
<dbReference type="Proteomes" id="UP000245464">
    <property type="component" value="Chromosome 2"/>
</dbReference>
<protein>
    <submittedName>
        <fullName evidence="2">Uncharacterized protein</fullName>
    </submittedName>
</protein>
<dbReference type="GeneID" id="90955698"/>
<sequence>MADNQSEISSADSAEAQNQLQNEQSEHLSDSPWAKFTAEQLMENCPYTVALKVINTALWGVPAPADANETHATTWVAKAIHDYNVSMAWDDDLFIDYKWDFEGWTKELFSKVERGTLRSLKSVLRHRGVYTGNNHARVADSLYNILGIENTLEWEPAEFRAMKFDQQSEAYQRQQSNKRQQDTQHHSPQQSIKWVLEGSDWID</sequence>
<name>A0A5M9LCR9_9PLEO</name>
<dbReference type="KEGG" id="ptrr:90955698"/>
<proteinExistence type="predicted"/>
<accession>A0A5M9LCR9</accession>
<dbReference type="RefSeq" id="XP_065964662.1">
    <property type="nucleotide sequence ID" value="XM_066106035.1"/>
</dbReference>
<feature type="region of interest" description="Disordered" evidence="1">
    <location>
        <begin position="1"/>
        <end position="30"/>
    </location>
</feature>
<evidence type="ECO:0000313" key="3">
    <source>
        <dbReference type="Proteomes" id="UP000245464"/>
    </source>
</evidence>